<reference evidence="1" key="2">
    <citation type="journal article" date="2015" name="Fish Shellfish Immunol.">
        <title>Early steps in the European eel (Anguilla anguilla)-Vibrio vulnificus interaction in the gills: Role of the RtxA13 toxin.</title>
        <authorList>
            <person name="Callol A."/>
            <person name="Pajuelo D."/>
            <person name="Ebbesson L."/>
            <person name="Teles M."/>
            <person name="MacKenzie S."/>
            <person name="Amaro C."/>
        </authorList>
    </citation>
    <scope>NUCLEOTIDE SEQUENCE</scope>
</reference>
<proteinExistence type="predicted"/>
<organism evidence="1">
    <name type="scientific">Anguilla anguilla</name>
    <name type="common">European freshwater eel</name>
    <name type="synonym">Muraena anguilla</name>
    <dbReference type="NCBI Taxonomy" id="7936"/>
    <lineage>
        <taxon>Eukaryota</taxon>
        <taxon>Metazoa</taxon>
        <taxon>Chordata</taxon>
        <taxon>Craniata</taxon>
        <taxon>Vertebrata</taxon>
        <taxon>Euteleostomi</taxon>
        <taxon>Actinopterygii</taxon>
        <taxon>Neopterygii</taxon>
        <taxon>Teleostei</taxon>
        <taxon>Anguilliformes</taxon>
        <taxon>Anguillidae</taxon>
        <taxon>Anguilla</taxon>
    </lineage>
</organism>
<sequence>MSNKPNQARHFQKSCQDRYLGLKKRAILCQGM</sequence>
<accession>A0A0E9UD53</accession>
<protein>
    <submittedName>
        <fullName evidence="1">Uncharacterized protein</fullName>
    </submittedName>
</protein>
<dbReference type="EMBL" id="GBXM01045704">
    <property type="protein sequence ID" value="JAH62873.1"/>
    <property type="molecule type" value="Transcribed_RNA"/>
</dbReference>
<reference evidence="1" key="1">
    <citation type="submission" date="2014-11" db="EMBL/GenBank/DDBJ databases">
        <authorList>
            <person name="Amaro Gonzalez C."/>
        </authorList>
    </citation>
    <scope>NUCLEOTIDE SEQUENCE</scope>
</reference>
<name>A0A0E9UD53_ANGAN</name>
<dbReference type="AlphaFoldDB" id="A0A0E9UD53"/>
<evidence type="ECO:0000313" key="1">
    <source>
        <dbReference type="EMBL" id="JAH62873.1"/>
    </source>
</evidence>